<keyword evidence="2" id="KW-1133">Transmembrane helix</keyword>
<accession>A0A9P8W655</accession>
<evidence type="ECO:0000256" key="1">
    <source>
        <dbReference type="SAM" id="MobiDB-lite"/>
    </source>
</evidence>
<feature type="transmembrane region" description="Helical" evidence="2">
    <location>
        <begin position="56"/>
        <end position="74"/>
    </location>
</feature>
<protein>
    <submittedName>
        <fullName evidence="3">Uncharacterized protein</fullName>
    </submittedName>
</protein>
<reference evidence="3 4" key="1">
    <citation type="journal article" date="2021" name="Nat. Commun.">
        <title>Genetic determinants of endophytism in the Arabidopsis root mycobiome.</title>
        <authorList>
            <person name="Mesny F."/>
            <person name="Miyauchi S."/>
            <person name="Thiergart T."/>
            <person name="Pickel B."/>
            <person name="Atanasova L."/>
            <person name="Karlsson M."/>
            <person name="Huettel B."/>
            <person name="Barry K.W."/>
            <person name="Haridas S."/>
            <person name="Chen C."/>
            <person name="Bauer D."/>
            <person name="Andreopoulos W."/>
            <person name="Pangilinan J."/>
            <person name="LaButti K."/>
            <person name="Riley R."/>
            <person name="Lipzen A."/>
            <person name="Clum A."/>
            <person name="Drula E."/>
            <person name="Henrissat B."/>
            <person name="Kohler A."/>
            <person name="Grigoriev I.V."/>
            <person name="Martin F.M."/>
            <person name="Hacquard S."/>
        </authorList>
    </citation>
    <scope>NUCLEOTIDE SEQUENCE [LARGE SCALE GENOMIC DNA]</scope>
    <source>
        <strain evidence="3 4">MPI-CAGE-CH-0241</strain>
    </source>
</reference>
<name>A0A9P8W655_9HYPO</name>
<keyword evidence="2" id="KW-0812">Transmembrane</keyword>
<dbReference type="AlphaFoldDB" id="A0A9P8W655"/>
<keyword evidence="4" id="KW-1185">Reference proteome</keyword>
<feature type="compositionally biased region" description="Basic and acidic residues" evidence="1">
    <location>
        <begin position="95"/>
        <end position="110"/>
    </location>
</feature>
<sequence length="110" mass="12148">MPTLLRTRLSSVARSPLTLRSLIIRHYSSADPAKQPLKGGPIQTETDKNKVSDKNMYVLGMVGLALGGTLAWMMNNQRLAGKVPESLPEPTVSENRFEDKNKKVLGKEKT</sequence>
<feature type="region of interest" description="Disordered" evidence="1">
    <location>
        <begin position="83"/>
        <end position="110"/>
    </location>
</feature>
<evidence type="ECO:0000313" key="4">
    <source>
        <dbReference type="Proteomes" id="UP000777438"/>
    </source>
</evidence>
<keyword evidence="2" id="KW-0472">Membrane</keyword>
<dbReference type="Proteomes" id="UP000777438">
    <property type="component" value="Unassembled WGS sequence"/>
</dbReference>
<gene>
    <name evidence="3" type="ORF">B0T10DRAFT_460196</name>
</gene>
<comment type="caution">
    <text evidence="3">The sequence shown here is derived from an EMBL/GenBank/DDBJ whole genome shotgun (WGS) entry which is preliminary data.</text>
</comment>
<dbReference type="EMBL" id="JAGPYM010000012">
    <property type="protein sequence ID" value="KAH6888416.1"/>
    <property type="molecule type" value="Genomic_DNA"/>
</dbReference>
<evidence type="ECO:0000256" key="2">
    <source>
        <dbReference type="SAM" id="Phobius"/>
    </source>
</evidence>
<organism evidence="3 4">
    <name type="scientific">Thelonectria olida</name>
    <dbReference type="NCBI Taxonomy" id="1576542"/>
    <lineage>
        <taxon>Eukaryota</taxon>
        <taxon>Fungi</taxon>
        <taxon>Dikarya</taxon>
        <taxon>Ascomycota</taxon>
        <taxon>Pezizomycotina</taxon>
        <taxon>Sordariomycetes</taxon>
        <taxon>Hypocreomycetidae</taxon>
        <taxon>Hypocreales</taxon>
        <taxon>Nectriaceae</taxon>
        <taxon>Thelonectria</taxon>
    </lineage>
</organism>
<evidence type="ECO:0000313" key="3">
    <source>
        <dbReference type="EMBL" id="KAH6888416.1"/>
    </source>
</evidence>
<proteinExistence type="predicted"/>